<dbReference type="EMBL" id="JBCGDC010000318">
    <property type="protein sequence ID" value="MFB6398639.1"/>
    <property type="molecule type" value="Genomic_DNA"/>
</dbReference>
<dbReference type="InterPro" id="IPR016039">
    <property type="entry name" value="Thiolase-like"/>
</dbReference>
<dbReference type="CDD" id="cd00833">
    <property type="entry name" value="PKS"/>
    <property type="match status" value="1"/>
</dbReference>
<evidence type="ECO:0000256" key="3">
    <source>
        <dbReference type="ARBA" id="ARBA00022679"/>
    </source>
</evidence>
<dbReference type="PROSITE" id="PS00606">
    <property type="entry name" value="KS3_1"/>
    <property type="match status" value="1"/>
</dbReference>
<dbReference type="Gene3D" id="3.40.47.10">
    <property type="match status" value="1"/>
</dbReference>
<dbReference type="PANTHER" id="PTHR43775:SF37">
    <property type="entry name" value="SI:DKEY-61P9.11"/>
    <property type="match status" value="1"/>
</dbReference>
<dbReference type="Pfam" id="PF02801">
    <property type="entry name" value="Ketoacyl-synt_C"/>
    <property type="match status" value="1"/>
</dbReference>
<keyword evidence="6" id="KW-1185">Reference proteome</keyword>
<dbReference type="PROSITE" id="PS52004">
    <property type="entry name" value="KS3_2"/>
    <property type="match status" value="1"/>
</dbReference>
<keyword evidence="1" id="KW-0596">Phosphopantetheine</keyword>
<comment type="caution">
    <text evidence="5">The sequence shown here is derived from an EMBL/GenBank/DDBJ whole genome shotgun (WGS) entry which is preliminary data.</text>
</comment>
<name>A0ABV5D2Z2_9ACTN</name>
<proteinExistence type="predicted"/>
<dbReference type="InterPro" id="IPR018201">
    <property type="entry name" value="Ketoacyl_synth_AS"/>
</dbReference>
<evidence type="ECO:0000256" key="2">
    <source>
        <dbReference type="ARBA" id="ARBA00022553"/>
    </source>
</evidence>
<dbReference type="Proteomes" id="UP001582793">
    <property type="component" value="Unassembled WGS sequence"/>
</dbReference>
<feature type="non-terminal residue" evidence="5">
    <location>
        <position position="1"/>
    </location>
</feature>
<dbReference type="PANTHER" id="PTHR43775">
    <property type="entry name" value="FATTY ACID SYNTHASE"/>
    <property type="match status" value="1"/>
</dbReference>
<protein>
    <submittedName>
        <fullName evidence="5">Beta-ketoacyl synthase N-terminal-like domain-containing protein</fullName>
    </submittedName>
</protein>
<dbReference type="Pfam" id="PF00109">
    <property type="entry name" value="ketoacyl-synt"/>
    <property type="match status" value="1"/>
</dbReference>
<feature type="non-terminal residue" evidence="5">
    <location>
        <position position="506"/>
    </location>
</feature>
<dbReference type="InterPro" id="IPR020841">
    <property type="entry name" value="PKS_Beta-ketoAc_synthase_dom"/>
</dbReference>
<reference evidence="5 6" key="1">
    <citation type="submission" date="2024-04" db="EMBL/GenBank/DDBJ databases">
        <title>Polymorphospora sp. isolated from Baiyangdian Lake in Xiong'an New Area.</title>
        <authorList>
            <person name="Zhang X."/>
            <person name="Liu J."/>
        </authorList>
    </citation>
    <scope>NUCLEOTIDE SEQUENCE [LARGE SCALE GENOMIC DNA]</scope>
    <source>
        <strain evidence="5 6">2-325</strain>
    </source>
</reference>
<gene>
    <name evidence="5" type="ORF">AAFH96_37125</name>
</gene>
<evidence type="ECO:0000313" key="5">
    <source>
        <dbReference type="EMBL" id="MFB6398639.1"/>
    </source>
</evidence>
<feature type="domain" description="Ketosynthase family 3 (KS3)" evidence="4">
    <location>
        <begin position="14"/>
        <end position="427"/>
    </location>
</feature>
<dbReference type="InterPro" id="IPR050091">
    <property type="entry name" value="PKS_NRPS_Biosynth_Enz"/>
</dbReference>
<keyword evidence="2" id="KW-0597">Phosphoprotein</keyword>
<dbReference type="SUPFAM" id="SSF53901">
    <property type="entry name" value="Thiolase-like"/>
    <property type="match status" value="1"/>
</dbReference>
<sequence>APAAPVPATAPPGTDAVAVVGVGVRLAGGIDSLDALGALLHAAGSTLRPPPPARADDGVPLTLPGGYLDRVDTFDAEFFGIGGAQARAMDPQQRLLLEVAWHAVEDAGLAAHRLRGTRTGVFVGQGHHDYASLPLRIGRPDLIRAMHATGSSMSATAGRIAHHLGLRGPALTVDTACSASLVAIDTALRHLADGTCDLALAGGVNLALSPETERALADAGMLSPAGRCATLSADADGYGRGEGAAVLVLKPLAAARRDGDRILAVLRGSAVAQDGASSGLTVPDPGAQADVIRAALAAAGLGAGDVDAVELHGTGTPLGDPVEISGLAEVFAGRDRPLLVGSVKTNLGHLEAAAGVAGVLRAIVALRDQVWPGSPTFTAANPRLAGTGLDYRFPAGTETVDPDRPLRRVGVSSFGFTGTIAHLVVEAAPAPGTAAPATDAGPDPAGWVPLAGADPDAVRLRAGRLAAALEGLAAADRARLLAGWRQRRDHLLPWRAVLDATDPATL</sequence>
<dbReference type="SMART" id="SM00825">
    <property type="entry name" value="PKS_KS"/>
    <property type="match status" value="1"/>
</dbReference>
<dbReference type="InterPro" id="IPR014031">
    <property type="entry name" value="Ketoacyl_synth_C"/>
</dbReference>
<evidence type="ECO:0000256" key="1">
    <source>
        <dbReference type="ARBA" id="ARBA00022450"/>
    </source>
</evidence>
<keyword evidence="3" id="KW-0808">Transferase</keyword>
<evidence type="ECO:0000313" key="6">
    <source>
        <dbReference type="Proteomes" id="UP001582793"/>
    </source>
</evidence>
<dbReference type="InterPro" id="IPR014030">
    <property type="entry name" value="Ketoacyl_synth_N"/>
</dbReference>
<evidence type="ECO:0000259" key="4">
    <source>
        <dbReference type="PROSITE" id="PS52004"/>
    </source>
</evidence>
<organism evidence="5 6">
    <name type="scientific">Polymorphospora lycopeni</name>
    <dbReference type="NCBI Taxonomy" id="3140240"/>
    <lineage>
        <taxon>Bacteria</taxon>
        <taxon>Bacillati</taxon>
        <taxon>Actinomycetota</taxon>
        <taxon>Actinomycetes</taxon>
        <taxon>Micromonosporales</taxon>
        <taxon>Micromonosporaceae</taxon>
        <taxon>Polymorphospora</taxon>
    </lineage>
</organism>
<dbReference type="RefSeq" id="WP_375737355.1">
    <property type="nucleotide sequence ID" value="NZ_JBCGDC010000318.1"/>
</dbReference>
<accession>A0ABV5D2Z2</accession>